<dbReference type="Pfam" id="PF12822">
    <property type="entry name" value="ECF_trnsprt"/>
    <property type="match status" value="1"/>
</dbReference>
<dbReference type="Gene3D" id="1.10.1760.20">
    <property type="match status" value="1"/>
</dbReference>
<evidence type="ECO:0000313" key="5">
    <source>
        <dbReference type="Proteomes" id="UP000030008"/>
    </source>
</evidence>
<feature type="transmembrane region" description="Helical" evidence="1">
    <location>
        <begin position="128"/>
        <end position="153"/>
    </location>
</feature>
<dbReference type="EMBL" id="WWTN01000006">
    <property type="protein sequence ID" value="MZH55093.1"/>
    <property type="molecule type" value="Genomic_DNA"/>
</dbReference>
<accession>A0A099I1N5</accession>
<keyword evidence="1" id="KW-1133">Transmembrane helix</keyword>
<dbReference type="EMBL" id="JQIF01000133">
    <property type="protein sequence ID" value="KGJ51177.1"/>
    <property type="molecule type" value="Genomic_DNA"/>
</dbReference>
<gene>
    <name evidence="2" type="ORF">CIAN88_21885</name>
    <name evidence="4" type="ORF">GT664_04780</name>
    <name evidence="3" type="ORF">MKC95_18355</name>
</gene>
<sequence>MKSKKTQYMSIMAMFLAIQIILVVTPLGYLPIGPISATTMHIPVIIAGIALGKKAGAQLGFVFGLTSVLNATFRPTLTSFCFSPFVTIGGIGGNWMSLLIAFVPRILLGYLAGLIYEKLCRKGINENVGIIAGALTGAITNTVLVLGGIYLFFGSAYADAIKVAYDTLIAVLLGVVATNGIAEAILGAVATLLVCKAIRPITRKFN</sequence>
<proteinExistence type="predicted"/>
<reference evidence="2 5" key="1">
    <citation type="submission" date="2014-08" db="EMBL/GenBank/DDBJ databases">
        <title>Clostridium innocuum, an unnegligible vancomycin-resistant pathogen causing extra-intestinal infections.</title>
        <authorList>
            <person name="Feng Y."/>
            <person name="Chiu C.-H."/>
        </authorList>
    </citation>
    <scope>NUCLEOTIDE SEQUENCE [LARGE SCALE GENOMIC DNA]</scope>
    <source>
        <strain evidence="2 5">AN88</strain>
    </source>
</reference>
<feature type="transmembrane region" description="Helical" evidence="1">
    <location>
        <begin position="168"/>
        <end position="195"/>
    </location>
</feature>
<comment type="caution">
    <text evidence="2">The sequence shown here is derived from an EMBL/GenBank/DDBJ whole genome shotgun (WGS) entry which is preliminary data.</text>
</comment>
<name>A0A099I1N5_CLOIN</name>
<dbReference type="EMBL" id="JAKTMA010000039">
    <property type="protein sequence ID" value="MCR0234731.1"/>
    <property type="molecule type" value="Genomic_DNA"/>
</dbReference>
<evidence type="ECO:0000313" key="2">
    <source>
        <dbReference type="EMBL" id="KGJ51177.1"/>
    </source>
</evidence>
<dbReference type="GO" id="GO:0022857">
    <property type="term" value="F:transmembrane transporter activity"/>
    <property type="evidence" value="ECO:0007669"/>
    <property type="project" value="InterPro"/>
</dbReference>
<protein>
    <submittedName>
        <fullName evidence="3">ECF transporter S component</fullName>
    </submittedName>
    <submittedName>
        <fullName evidence="2">Membrane protein</fullName>
    </submittedName>
</protein>
<evidence type="ECO:0000313" key="3">
    <source>
        <dbReference type="EMBL" id="MCR0234731.1"/>
    </source>
</evidence>
<feature type="transmembrane region" description="Helical" evidence="1">
    <location>
        <begin position="97"/>
        <end position="116"/>
    </location>
</feature>
<evidence type="ECO:0000313" key="4">
    <source>
        <dbReference type="EMBL" id="MZH55093.1"/>
    </source>
</evidence>
<dbReference type="Proteomes" id="UP000030008">
    <property type="component" value="Unassembled WGS sequence"/>
</dbReference>
<dbReference type="Proteomes" id="UP001203972">
    <property type="component" value="Unassembled WGS sequence"/>
</dbReference>
<dbReference type="RefSeq" id="WP_008817921.1">
    <property type="nucleotide sequence ID" value="NZ_BAABXQ010000007.1"/>
</dbReference>
<reference evidence="3" key="3">
    <citation type="journal article" date="2022" name="Clin. Infect. Dis.">
        <title>Association between Clostridium innocuum and antibiotic-associated diarrhea in adults and children: A cross-sectional study and comparative genomics analysis.</title>
        <authorList>
            <person name="Cherny K.E."/>
            <person name="Muscat E.B."/>
            <person name="Balaji A."/>
            <person name="Mukherjee J."/>
            <person name="Ozer E.A."/>
            <person name="Angarone M.P."/>
            <person name="Hauser A.R."/>
            <person name="Sichel J.S."/>
            <person name="Amponsah E."/>
            <person name="Kociolek L.K."/>
        </authorList>
    </citation>
    <scope>NUCLEOTIDE SEQUENCE</scope>
    <source>
        <strain evidence="3">NU1-AC-029v</strain>
    </source>
</reference>
<evidence type="ECO:0000256" key="1">
    <source>
        <dbReference type="SAM" id="Phobius"/>
    </source>
</evidence>
<dbReference type="InterPro" id="IPR024529">
    <property type="entry name" value="ECF_trnsprt_substrate-spec"/>
</dbReference>
<dbReference type="Proteomes" id="UP000604383">
    <property type="component" value="Unassembled WGS sequence"/>
</dbReference>
<keyword evidence="1" id="KW-0472">Membrane</keyword>
<dbReference type="AlphaFoldDB" id="A0A099I1N5"/>
<feature type="transmembrane region" description="Helical" evidence="1">
    <location>
        <begin position="12"/>
        <end position="29"/>
    </location>
</feature>
<reference evidence="4" key="2">
    <citation type="journal article" date="2019" name="Nat. Med.">
        <title>A library of human gut bacterial isolates paired with longitudinal multiomics data enables mechanistic microbiome research.</title>
        <authorList>
            <person name="Poyet M."/>
            <person name="Groussin M."/>
            <person name="Gibbons S.M."/>
            <person name="Avila-Pacheco J."/>
            <person name="Jiang X."/>
            <person name="Kearney S.M."/>
            <person name="Perrotta A.R."/>
            <person name="Berdy B."/>
            <person name="Zhao S."/>
            <person name="Lieberman T.D."/>
            <person name="Swanson P.K."/>
            <person name="Smith M."/>
            <person name="Roesemann S."/>
            <person name="Alexander J.E."/>
            <person name="Rich S.A."/>
            <person name="Livny J."/>
            <person name="Vlamakis H."/>
            <person name="Clish C."/>
            <person name="Bullock K."/>
            <person name="Deik A."/>
            <person name="Scott J."/>
            <person name="Pierce K.A."/>
            <person name="Xavier R.J."/>
            <person name="Alm E.J."/>
        </authorList>
    </citation>
    <scope>NUCLEOTIDE SEQUENCE</scope>
    <source>
        <strain evidence="4">BIOML-A12</strain>
    </source>
</reference>
<keyword evidence="1" id="KW-0812">Transmembrane</keyword>
<organism evidence="2 5">
    <name type="scientific">Clostridium innocuum</name>
    <dbReference type="NCBI Taxonomy" id="1522"/>
    <lineage>
        <taxon>Bacteria</taxon>
        <taxon>Bacillati</taxon>
        <taxon>Bacillota</taxon>
        <taxon>Clostridia</taxon>
        <taxon>Eubacteriales</taxon>
        <taxon>Clostridiaceae</taxon>
        <taxon>Clostridium</taxon>
    </lineage>
</organism>